<evidence type="ECO:0000259" key="10">
    <source>
        <dbReference type="Pfam" id="PF00275"/>
    </source>
</evidence>
<dbReference type="GO" id="GO:0003866">
    <property type="term" value="F:3-phosphoshikimate 1-carboxyvinyltransferase activity"/>
    <property type="evidence" value="ECO:0007669"/>
    <property type="project" value="UniProtKB-UniRule"/>
</dbReference>
<dbReference type="Gene3D" id="3.65.10.10">
    <property type="entry name" value="Enolpyruvate transferase domain"/>
    <property type="match status" value="2"/>
</dbReference>
<dbReference type="PROSITE" id="PS00885">
    <property type="entry name" value="EPSP_SYNTHASE_2"/>
    <property type="match status" value="1"/>
</dbReference>
<dbReference type="AlphaFoldDB" id="A0A2G4YNP1"/>
<evidence type="ECO:0000256" key="6">
    <source>
        <dbReference type="ARBA" id="ARBA00022679"/>
    </source>
</evidence>
<dbReference type="FunFam" id="3.65.10.10:FF:000005">
    <property type="entry name" value="3-phosphoshikimate 1-carboxyvinyltransferase"/>
    <property type="match status" value="1"/>
</dbReference>
<dbReference type="RefSeq" id="WP_099474354.1">
    <property type="nucleotide sequence ID" value="NZ_CP041025.1"/>
</dbReference>
<organism evidence="11 12">
    <name type="scientific">Paremcibacter congregatus</name>
    <dbReference type="NCBI Taxonomy" id="2043170"/>
    <lineage>
        <taxon>Bacteria</taxon>
        <taxon>Pseudomonadati</taxon>
        <taxon>Pseudomonadota</taxon>
        <taxon>Alphaproteobacteria</taxon>
        <taxon>Emcibacterales</taxon>
        <taxon>Emcibacteraceae</taxon>
        <taxon>Paremcibacter</taxon>
    </lineage>
</organism>
<comment type="similarity">
    <text evidence="3 9">Belongs to the EPSP synthase family.</text>
</comment>
<feature type="binding site" evidence="9">
    <location>
        <position position="170"/>
    </location>
    <ligand>
        <name>phosphoenolpyruvate</name>
        <dbReference type="ChEBI" id="CHEBI:58702"/>
    </ligand>
</feature>
<comment type="catalytic activity">
    <reaction evidence="8">
        <text>3-phosphoshikimate + phosphoenolpyruvate = 5-O-(1-carboxyvinyl)-3-phosphoshikimate + phosphate</text>
        <dbReference type="Rhea" id="RHEA:21256"/>
        <dbReference type="ChEBI" id="CHEBI:43474"/>
        <dbReference type="ChEBI" id="CHEBI:57701"/>
        <dbReference type="ChEBI" id="CHEBI:58702"/>
        <dbReference type="ChEBI" id="CHEBI:145989"/>
        <dbReference type="EC" id="2.5.1.19"/>
    </reaction>
    <physiologicalReaction direction="left-to-right" evidence="8">
        <dbReference type="Rhea" id="RHEA:21257"/>
    </physiologicalReaction>
</comment>
<dbReference type="PIRSF" id="PIRSF000505">
    <property type="entry name" value="EPSPS"/>
    <property type="match status" value="1"/>
</dbReference>
<evidence type="ECO:0000256" key="3">
    <source>
        <dbReference type="ARBA" id="ARBA00009948"/>
    </source>
</evidence>
<name>A0A2G4YNP1_9PROT</name>
<feature type="binding site" evidence="9">
    <location>
        <position position="27"/>
    </location>
    <ligand>
        <name>3-phosphoshikimate</name>
        <dbReference type="ChEBI" id="CHEBI:145989"/>
    </ligand>
</feature>
<sequence>MTQLSSHKANALTGRLRVPGDKSISHRSLIMGTLALGESRISGLLEGEDVLDTAKAMRALGADIRRDEAGDWRVIGVGVGGLCQPDTALDMGNSGTGARLVMGLVATTPHSVTFTGDASLSSRPMKRVTDPLTKFGASFHGAKDMTLPLTVSGIEDPLPIEYEVPVASAQVKSAILLAALNTPGKTTVIEKTPTRDHTERMFEHFGVEIAITPHGKNTAITVTGQPELTARDMVVPTDPSSAAFPTIAALITPGSDILIENVGMNPSRTGIYTTLQEMGGDVSFVNERLECGESVADIRVRYSPLNGVTVPQDRAPSMIDEYPILCIAASFATGETVMRGLEELRVKESDRISVMVAGLQAAGVQVVEHDDGMTITGQTSIPGGALVKTHLDHRIAMSFLTLGMASDQPVTVDDGRVIETSFPGFRDLMNGLGAHITDQIKDPA</sequence>
<dbReference type="GO" id="GO:0009423">
    <property type="term" value="P:chorismate biosynthetic process"/>
    <property type="evidence" value="ECO:0007669"/>
    <property type="project" value="UniProtKB-UniRule"/>
</dbReference>
<dbReference type="PANTHER" id="PTHR21090">
    <property type="entry name" value="AROM/DEHYDROQUINATE SYNTHASE"/>
    <property type="match status" value="1"/>
</dbReference>
<feature type="active site" description="Proton acceptor" evidence="9">
    <location>
        <position position="320"/>
    </location>
</feature>
<feature type="binding site" evidence="9">
    <location>
        <position position="170"/>
    </location>
    <ligand>
        <name>3-phosphoshikimate</name>
        <dbReference type="ChEBI" id="CHEBI:145989"/>
    </ligand>
</feature>
<evidence type="ECO:0000256" key="2">
    <source>
        <dbReference type="ARBA" id="ARBA00004811"/>
    </source>
</evidence>
<dbReference type="GO" id="GO:0005737">
    <property type="term" value="C:cytoplasm"/>
    <property type="evidence" value="ECO:0007669"/>
    <property type="project" value="UniProtKB-SubCell"/>
</dbReference>
<feature type="binding site" evidence="9">
    <location>
        <position position="123"/>
    </location>
    <ligand>
        <name>phosphoenolpyruvate</name>
        <dbReference type="ChEBI" id="CHEBI:58702"/>
    </ligand>
</feature>
<comment type="subcellular location">
    <subcellularLocation>
        <location evidence="9">Cytoplasm</location>
    </subcellularLocation>
</comment>
<dbReference type="InterPro" id="IPR023193">
    <property type="entry name" value="EPSP_synthase_CS"/>
</dbReference>
<comment type="pathway">
    <text evidence="2 9">Metabolic intermediate biosynthesis; chorismate biosynthesis; chorismate from D-erythrose 4-phosphate and phosphoenolpyruvate: step 6/7.</text>
</comment>
<dbReference type="GO" id="GO:0009073">
    <property type="term" value="P:aromatic amino acid family biosynthetic process"/>
    <property type="evidence" value="ECO:0007669"/>
    <property type="project" value="UniProtKB-KW"/>
</dbReference>
<evidence type="ECO:0000256" key="5">
    <source>
        <dbReference type="ARBA" id="ARBA00022605"/>
    </source>
</evidence>
<comment type="subunit">
    <text evidence="9">Monomer.</text>
</comment>
<dbReference type="HAMAP" id="MF_00210">
    <property type="entry name" value="EPSP_synth"/>
    <property type="match status" value="1"/>
</dbReference>
<dbReference type="FunCoup" id="A0A2G4YNP1">
    <property type="interactions" value="501"/>
</dbReference>
<dbReference type="EC" id="2.5.1.19" evidence="9"/>
<keyword evidence="5 9" id="KW-0028">Amino-acid biosynthesis</keyword>
<feature type="binding site" evidence="9">
    <location>
        <position position="320"/>
    </location>
    <ligand>
        <name>3-phosphoshikimate</name>
        <dbReference type="ChEBI" id="CHEBI:145989"/>
    </ligand>
</feature>
<proteinExistence type="inferred from homology"/>
<evidence type="ECO:0000256" key="4">
    <source>
        <dbReference type="ARBA" id="ARBA00022490"/>
    </source>
</evidence>
<evidence type="ECO:0000256" key="1">
    <source>
        <dbReference type="ARBA" id="ARBA00002174"/>
    </source>
</evidence>
<dbReference type="InterPro" id="IPR013792">
    <property type="entry name" value="RNA3'P_cycl/enolpyr_Trfase_a/b"/>
</dbReference>
<keyword evidence="7 9" id="KW-0057">Aromatic amino acid biosynthesis</keyword>
<dbReference type="SUPFAM" id="SSF55205">
    <property type="entry name" value="EPT/RTPC-like"/>
    <property type="match status" value="1"/>
</dbReference>
<gene>
    <name evidence="9 11" type="primary">aroA</name>
    <name evidence="11" type="ORF">CRD36_14100</name>
</gene>
<dbReference type="NCBIfam" id="TIGR01356">
    <property type="entry name" value="aroA"/>
    <property type="match status" value="1"/>
</dbReference>
<evidence type="ECO:0000256" key="7">
    <source>
        <dbReference type="ARBA" id="ARBA00023141"/>
    </source>
</evidence>
<dbReference type="PANTHER" id="PTHR21090:SF5">
    <property type="entry name" value="PENTAFUNCTIONAL AROM POLYPEPTIDE"/>
    <property type="match status" value="1"/>
</dbReference>
<dbReference type="Pfam" id="PF00275">
    <property type="entry name" value="EPSP_synthase"/>
    <property type="match status" value="1"/>
</dbReference>
<dbReference type="UniPathway" id="UPA00053">
    <property type="reaction ID" value="UER00089"/>
</dbReference>
<feature type="binding site" evidence="9">
    <location>
        <position position="22"/>
    </location>
    <ligand>
        <name>phosphoenolpyruvate</name>
        <dbReference type="ChEBI" id="CHEBI:58702"/>
    </ligand>
</feature>
<evidence type="ECO:0000313" key="12">
    <source>
        <dbReference type="Proteomes" id="UP000229730"/>
    </source>
</evidence>
<feature type="domain" description="Enolpyruvate transferase" evidence="10">
    <location>
        <begin position="8"/>
        <end position="427"/>
    </location>
</feature>
<dbReference type="CDD" id="cd01556">
    <property type="entry name" value="EPSP_synthase"/>
    <property type="match status" value="1"/>
</dbReference>
<dbReference type="PROSITE" id="PS00104">
    <property type="entry name" value="EPSP_SYNTHASE_1"/>
    <property type="match status" value="1"/>
</dbReference>
<feature type="binding site" evidence="9">
    <location>
        <position position="23"/>
    </location>
    <ligand>
        <name>3-phosphoshikimate</name>
        <dbReference type="ChEBI" id="CHEBI:145989"/>
    </ligand>
</feature>
<dbReference type="InterPro" id="IPR006264">
    <property type="entry name" value="EPSP_synthase"/>
</dbReference>
<dbReference type="GO" id="GO:0008652">
    <property type="term" value="P:amino acid biosynthetic process"/>
    <property type="evidence" value="ECO:0007669"/>
    <property type="project" value="UniProtKB-KW"/>
</dbReference>
<feature type="binding site" evidence="9">
    <location>
        <position position="168"/>
    </location>
    <ligand>
        <name>3-phosphoshikimate</name>
        <dbReference type="ChEBI" id="CHEBI:145989"/>
    </ligand>
</feature>
<comment type="caution">
    <text evidence="9">Lacks conserved residue(s) required for the propagation of feature annotation.</text>
</comment>
<evidence type="ECO:0000313" key="11">
    <source>
        <dbReference type="EMBL" id="PHZ83942.1"/>
    </source>
</evidence>
<keyword evidence="4 9" id="KW-0963">Cytoplasm</keyword>
<dbReference type="FunFam" id="3.65.10.10:FF:000006">
    <property type="entry name" value="3-phosphoshikimate 1-carboxyvinyltransferase"/>
    <property type="match status" value="1"/>
</dbReference>
<keyword evidence="12" id="KW-1185">Reference proteome</keyword>
<evidence type="ECO:0000256" key="9">
    <source>
        <dbReference type="HAMAP-Rule" id="MF_00210"/>
    </source>
</evidence>
<dbReference type="Proteomes" id="UP000229730">
    <property type="component" value="Unassembled WGS sequence"/>
</dbReference>
<reference evidence="11 12" key="1">
    <citation type="submission" date="2017-10" db="EMBL/GenBank/DDBJ databases">
        <title>Frigbacter circumglobatus gen. nov. sp. nov., isolated from sediment cultured in situ.</title>
        <authorList>
            <person name="Zhao Z."/>
        </authorList>
    </citation>
    <scope>NUCLEOTIDE SEQUENCE [LARGE SCALE GENOMIC DNA]</scope>
    <source>
        <strain evidence="11 12">ZYL</strain>
    </source>
</reference>
<dbReference type="InParanoid" id="A0A2G4YNP1"/>
<evidence type="ECO:0000256" key="8">
    <source>
        <dbReference type="ARBA" id="ARBA00044633"/>
    </source>
</evidence>
<dbReference type="OrthoDB" id="9809920at2"/>
<comment type="function">
    <text evidence="1 9">Catalyzes the transfer of the enolpyruvyl moiety of phosphoenolpyruvate (PEP) to the 5-hydroxyl of shikimate-3-phosphate (S3P) to produce enolpyruvyl shikimate-3-phosphate and inorganic phosphate.</text>
</comment>
<feature type="binding site" evidence="9">
    <location>
        <position position="347"/>
    </location>
    <ligand>
        <name>3-phosphoshikimate</name>
        <dbReference type="ChEBI" id="CHEBI:145989"/>
    </ligand>
</feature>
<dbReference type="InterPro" id="IPR036968">
    <property type="entry name" value="Enolpyruvate_Tfrase_sf"/>
</dbReference>
<accession>A0A2G4YNP1</accession>
<protein>
    <recommendedName>
        <fullName evidence="9">3-phosphoshikimate 1-carboxyvinyltransferase</fullName>
        <ecNumber evidence="9">2.5.1.19</ecNumber>
    </recommendedName>
    <alternativeName>
        <fullName evidence="9">5-enolpyruvylshikimate-3-phosphate synthase</fullName>
        <shortName evidence="9">EPSP synthase</shortName>
        <shortName evidence="9">EPSPS</shortName>
    </alternativeName>
</protein>
<feature type="binding site" evidence="9">
    <location>
        <position position="351"/>
    </location>
    <ligand>
        <name>phosphoenolpyruvate</name>
        <dbReference type="ChEBI" id="CHEBI:58702"/>
    </ligand>
</feature>
<feature type="binding site" evidence="9">
    <location>
        <position position="95"/>
    </location>
    <ligand>
        <name>phosphoenolpyruvate</name>
        <dbReference type="ChEBI" id="CHEBI:58702"/>
    </ligand>
</feature>
<feature type="binding site" evidence="9">
    <location>
        <position position="22"/>
    </location>
    <ligand>
        <name>3-phosphoshikimate</name>
        <dbReference type="ChEBI" id="CHEBI:145989"/>
    </ligand>
</feature>
<keyword evidence="6 9" id="KW-0808">Transferase</keyword>
<feature type="binding site" evidence="9">
    <location>
        <position position="394"/>
    </location>
    <ligand>
        <name>phosphoenolpyruvate</name>
        <dbReference type="ChEBI" id="CHEBI:58702"/>
    </ligand>
</feature>
<dbReference type="EMBL" id="PDEM01000029">
    <property type="protein sequence ID" value="PHZ83942.1"/>
    <property type="molecule type" value="Genomic_DNA"/>
</dbReference>
<comment type="caution">
    <text evidence="11">The sequence shown here is derived from an EMBL/GenBank/DDBJ whole genome shotgun (WGS) entry which is preliminary data.</text>
</comment>
<dbReference type="InterPro" id="IPR001986">
    <property type="entry name" value="Enolpyruvate_Tfrase_dom"/>
</dbReference>